<organism evidence="2 3">
    <name type="scientific">Psilocybe cyanescens</name>
    <dbReference type="NCBI Taxonomy" id="93625"/>
    <lineage>
        <taxon>Eukaryota</taxon>
        <taxon>Fungi</taxon>
        <taxon>Dikarya</taxon>
        <taxon>Basidiomycota</taxon>
        <taxon>Agaricomycotina</taxon>
        <taxon>Agaricomycetes</taxon>
        <taxon>Agaricomycetidae</taxon>
        <taxon>Agaricales</taxon>
        <taxon>Agaricineae</taxon>
        <taxon>Strophariaceae</taxon>
        <taxon>Psilocybe</taxon>
    </lineage>
</organism>
<accession>A0A409XKU1</accession>
<feature type="compositionally biased region" description="Basic and acidic residues" evidence="1">
    <location>
        <begin position="20"/>
        <end position="60"/>
    </location>
</feature>
<sequence>MITRMNEDDNEGEEGCNSMDSKDADGNSKEDMDGEGKSEGDKGEGNKGEGNKGEGDKGEGKEDEDADSRQGQQARTAGKSKGKDSR</sequence>
<dbReference type="InParanoid" id="A0A409XKU1"/>
<comment type="caution">
    <text evidence="2">The sequence shown here is derived from an EMBL/GenBank/DDBJ whole genome shotgun (WGS) entry which is preliminary data.</text>
</comment>
<dbReference type="Proteomes" id="UP000283269">
    <property type="component" value="Unassembled WGS sequence"/>
</dbReference>
<keyword evidence="3" id="KW-1185">Reference proteome</keyword>
<name>A0A409XKU1_PSICY</name>
<dbReference type="EMBL" id="NHYD01001378">
    <property type="protein sequence ID" value="PPQ91326.1"/>
    <property type="molecule type" value="Genomic_DNA"/>
</dbReference>
<protein>
    <submittedName>
        <fullName evidence="2">Uncharacterized protein</fullName>
    </submittedName>
</protein>
<dbReference type="AlphaFoldDB" id="A0A409XKU1"/>
<proteinExistence type="predicted"/>
<evidence type="ECO:0000256" key="1">
    <source>
        <dbReference type="SAM" id="MobiDB-lite"/>
    </source>
</evidence>
<reference evidence="2 3" key="1">
    <citation type="journal article" date="2018" name="Evol. Lett.">
        <title>Horizontal gene cluster transfer increased hallucinogenic mushroom diversity.</title>
        <authorList>
            <person name="Reynolds H.T."/>
            <person name="Vijayakumar V."/>
            <person name="Gluck-Thaler E."/>
            <person name="Korotkin H.B."/>
            <person name="Matheny P.B."/>
            <person name="Slot J.C."/>
        </authorList>
    </citation>
    <scope>NUCLEOTIDE SEQUENCE [LARGE SCALE GENOMIC DNA]</scope>
    <source>
        <strain evidence="2 3">2631</strain>
    </source>
</reference>
<evidence type="ECO:0000313" key="3">
    <source>
        <dbReference type="Proteomes" id="UP000283269"/>
    </source>
</evidence>
<feature type="region of interest" description="Disordered" evidence="1">
    <location>
        <begin position="1"/>
        <end position="86"/>
    </location>
</feature>
<evidence type="ECO:0000313" key="2">
    <source>
        <dbReference type="EMBL" id="PPQ91326.1"/>
    </source>
</evidence>
<gene>
    <name evidence="2" type="ORF">CVT25_005229</name>
</gene>